<protein>
    <recommendedName>
        <fullName evidence="2">DUF2141 domain-containing protein</fullName>
    </recommendedName>
</protein>
<evidence type="ECO:0008006" key="2">
    <source>
        <dbReference type="Google" id="ProtNLM"/>
    </source>
</evidence>
<dbReference type="AlphaFoldDB" id="A0A3B1C0L0"/>
<sequence length="139" mass="15446">MRTILFIAFLFSSLTVCGHDTELSIKITNIKNIEGKVDIGIYNYGENFPKVGKDYKNIILDVDSSTVIYKIDNLPEGEYAIAVFHDKNSDGVCNKNFLGIPTEGYGFSNNVKPLFSAPSFDKTKFTLKGSVTITISLIY</sequence>
<dbReference type="InterPro" id="IPR018673">
    <property type="entry name" value="DUF2141"/>
</dbReference>
<proteinExistence type="predicted"/>
<organism evidence="1">
    <name type="scientific">hydrothermal vent metagenome</name>
    <dbReference type="NCBI Taxonomy" id="652676"/>
    <lineage>
        <taxon>unclassified sequences</taxon>
        <taxon>metagenomes</taxon>
        <taxon>ecological metagenomes</taxon>
    </lineage>
</organism>
<dbReference type="Pfam" id="PF09912">
    <property type="entry name" value="DUF2141"/>
    <property type="match status" value="1"/>
</dbReference>
<accession>A0A3B1C0L0</accession>
<dbReference type="EMBL" id="UOGD01000047">
    <property type="protein sequence ID" value="VAX16420.1"/>
    <property type="molecule type" value="Genomic_DNA"/>
</dbReference>
<gene>
    <name evidence="1" type="ORF">MNBD_IGNAVI01-1710</name>
</gene>
<evidence type="ECO:0000313" key="1">
    <source>
        <dbReference type="EMBL" id="VAX16420.1"/>
    </source>
</evidence>
<name>A0A3B1C0L0_9ZZZZ</name>
<reference evidence="1" key="1">
    <citation type="submission" date="2018-06" db="EMBL/GenBank/DDBJ databases">
        <authorList>
            <person name="Zhirakovskaya E."/>
        </authorList>
    </citation>
    <scope>NUCLEOTIDE SEQUENCE</scope>
</reference>